<organism evidence="5">
    <name type="scientific">Onchocerca flexuosa</name>
    <dbReference type="NCBI Taxonomy" id="387005"/>
    <lineage>
        <taxon>Eukaryota</taxon>
        <taxon>Metazoa</taxon>
        <taxon>Ecdysozoa</taxon>
        <taxon>Nematoda</taxon>
        <taxon>Chromadorea</taxon>
        <taxon>Rhabditida</taxon>
        <taxon>Spirurina</taxon>
        <taxon>Spiruromorpha</taxon>
        <taxon>Filarioidea</taxon>
        <taxon>Onchocercidae</taxon>
        <taxon>Onchocerca</taxon>
    </lineage>
</organism>
<dbReference type="STRING" id="387005.A0A183H246"/>
<evidence type="ECO:0000313" key="4">
    <source>
        <dbReference type="Proteomes" id="UP000267606"/>
    </source>
</evidence>
<dbReference type="Proteomes" id="UP000267606">
    <property type="component" value="Unassembled WGS sequence"/>
</dbReference>
<keyword evidence="1" id="KW-0520">NAD</keyword>
<dbReference type="PANTHER" id="PTHR45740">
    <property type="entry name" value="POLY [ADP-RIBOSE] POLYMERASE"/>
    <property type="match status" value="1"/>
</dbReference>
<dbReference type="GO" id="GO:1990404">
    <property type="term" value="F:NAD+-protein mono-ADP-ribosyltransferase activity"/>
    <property type="evidence" value="ECO:0007669"/>
    <property type="project" value="TreeGrafter"/>
</dbReference>
<name>A0A183H246_9BILA</name>
<keyword evidence="1" id="KW-0808">Transferase</keyword>
<accession>A0A183H246</accession>
<dbReference type="Pfam" id="PF00644">
    <property type="entry name" value="PARP"/>
    <property type="match status" value="1"/>
</dbReference>
<dbReference type="Gene3D" id="3.90.228.10">
    <property type="match status" value="1"/>
</dbReference>
<evidence type="ECO:0000256" key="1">
    <source>
        <dbReference type="RuleBase" id="RU362114"/>
    </source>
</evidence>
<dbReference type="GO" id="GO:0003950">
    <property type="term" value="F:NAD+ poly-ADP-ribosyltransferase activity"/>
    <property type="evidence" value="ECO:0007669"/>
    <property type="project" value="UniProtKB-UniRule"/>
</dbReference>
<reference evidence="3 4" key="2">
    <citation type="submission" date="2018-11" db="EMBL/GenBank/DDBJ databases">
        <authorList>
            <consortium name="Pathogen Informatics"/>
        </authorList>
    </citation>
    <scope>NUCLEOTIDE SEQUENCE [LARGE SCALE GENOMIC DNA]</scope>
</reference>
<dbReference type="PANTHER" id="PTHR45740:SF17">
    <property type="entry name" value="POLY [ADP-RIBOSE] POLYMERASE TANKYRASE-2-LIKE"/>
    <property type="match status" value="1"/>
</dbReference>
<dbReference type="PROSITE" id="PS51059">
    <property type="entry name" value="PARP_CATALYTIC"/>
    <property type="match status" value="1"/>
</dbReference>
<dbReference type="SUPFAM" id="SSF56399">
    <property type="entry name" value="ADP-ribosylation"/>
    <property type="match status" value="1"/>
</dbReference>
<dbReference type="InterPro" id="IPR051712">
    <property type="entry name" value="ARTD-AVP"/>
</dbReference>
<reference evidence="5" key="1">
    <citation type="submission" date="2016-06" db="UniProtKB">
        <authorList>
            <consortium name="WormBaseParasite"/>
        </authorList>
    </citation>
    <scope>IDENTIFICATION</scope>
</reference>
<dbReference type="EMBL" id="UZAJ01000754">
    <property type="protein sequence ID" value="VDO29965.1"/>
    <property type="molecule type" value="Genomic_DNA"/>
</dbReference>
<protein>
    <recommendedName>
        <fullName evidence="1">Poly [ADP-ribose] polymerase</fullName>
        <shortName evidence="1">PARP</shortName>
        <ecNumber evidence="1">2.4.2.-</ecNumber>
    </recommendedName>
</protein>
<dbReference type="AlphaFoldDB" id="A0A183H246"/>
<keyword evidence="4" id="KW-1185">Reference proteome</keyword>
<dbReference type="InterPro" id="IPR012317">
    <property type="entry name" value="Poly(ADP-ribose)pol_cat_dom"/>
</dbReference>
<gene>
    <name evidence="3" type="ORF">OFLC_LOCUS1556</name>
</gene>
<proteinExistence type="predicted"/>
<evidence type="ECO:0000313" key="5">
    <source>
        <dbReference type="WBParaSite" id="OFLC_0000155501-mRNA-1"/>
    </source>
</evidence>
<sequence>MRRRGDIAEENCGEHNEKFLYHGSPFIHSIVQKGFDERYSYMGGMFGAGIYFAEHSSKSNQYVFGVAGNGCCLHHDRSCYICVRHLLLCRVTLGRCFVQNSCNKMAHSPPGHHSVMGQPRAGGLNYPEYVIYRGEQAYPEYVIVYRIVNDDLGLAF</sequence>
<dbReference type="Gene3D" id="6.20.320.10">
    <property type="match status" value="1"/>
</dbReference>
<dbReference type="GO" id="GO:0005634">
    <property type="term" value="C:nucleus"/>
    <property type="evidence" value="ECO:0007669"/>
    <property type="project" value="TreeGrafter"/>
</dbReference>
<keyword evidence="1" id="KW-0328">Glycosyltransferase</keyword>
<evidence type="ECO:0000259" key="2">
    <source>
        <dbReference type="PROSITE" id="PS51059"/>
    </source>
</evidence>
<evidence type="ECO:0000313" key="3">
    <source>
        <dbReference type="EMBL" id="VDO29965.1"/>
    </source>
</evidence>
<feature type="domain" description="PARP catalytic" evidence="2">
    <location>
        <begin position="1"/>
        <end position="154"/>
    </location>
</feature>
<dbReference type="EC" id="2.4.2.-" evidence="1"/>
<dbReference type="WBParaSite" id="OFLC_0000155501-mRNA-1">
    <property type="protein sequence ID" value="OFLC_0000155501-mRNA-1"/>
    <property type="gene ID" value="OFLC_0000155501"/>
</dbReference>